<dbReference type="Gene3D" id="2.10.110.30">
    <property type="match status" value="1"/>
</dbReference>
<dbReference type="CDD" id="cd19673">
    <property type="entry name" value="UBR-box_UBR3"/>
    <property type="match status" value="1"/>
</dbReference>
<keyword evidence="3 9" id="KW-0479">Metal-binding</keyword>
<feature type="compositionally biased region" description="Pro residues" evidence="10">
    <location>
        <begin position="456"/>
        <end position="465"/>
    </location>
</feature>
<evidence type="ECO:0000313" key="12">
    <source>
        <dbReference type="EMBL" id="RPA78120.1"/>
    </source>
</evidence>
<evidence type="ECO:0000256" key="4">
    <source>
        <dbReference type="ARBA" id="ARBA00022771"/>
    </source>
</evidence>
<evidence type="ECO:0000259" key="11">
    <source>
        <dbReference type="PROSITE" id="PS51157"/>
    </source>
</evidence>
<keyword evidence="2 9" id="KW-0808">Transferase</keyword>
<comment type="function">
    <text evidence="9">Ubiquitin ligase protein which is a component of the N-end rule pathway. Recognizes and binds to proteins bearing specific N-terminal residues that are destabilizing according to the N-end rule, leading to their ubiquitination and subsequent degradation.</text>
</comment>
<evidence type="ECO:0000256" key="9">
    <source>
        <dbReference type="RuleBase" id="RU366018"/>
    </source>
</evidence>
<dbReference type="STRING" id="1160509.A0A3N4I1Y7"/>
<sequence>MRTNCDNPLKTFLRDQPRKRGYVYNDEARLELLQALFTSMAANNDDYLRTLFPRPAEAVRNAWSLSKTQGGLEGAEYTEGARGKACGHIFKPGEASYRCKQCATDPMCTLCSKCFEASDHEGHQVAVSVNQGTPGSCDCGDPEAWKVPLKCAIHSELEPEDGMDIDHSSKLPLDFQQAIRDSISTALDYVLDIISCSPEHFRLPKTKEAILKDEEMSRLTSKYYENSAEDADEEMEYSVLIWNDEKHTIIAVRDQVARACKKTKAYGMARGEETDRIGRALVERGKDIDKLLNISKIIEQIKLTVTIRSSRDTFREEMCATIIEWLLDISSCAVGPDNHILRRTVCEELLQPWKPGSKAGNVEIGRYGIDDHSLGEGIMNVGHYDIVMQDDDDDTEDDDDIPGQTTITIEIPPALRLPPTTEPPAPERQPQQQQTTGGGDIAVVHHGDDVELGPAQVPPPVPPTPAKNKPQRQRKNQPPAHWLTRPSNAKSQNGLPPYEDLRQRVRLDWLILFDLRFWKKTRIDIRDLFIGTVIAIPQFKRIIGLRFAGLYTILSQLFLIADREPDRSIIHMSFQMLSAPSTVVEVVEKANFITVLMAIIYTFLTTRQVGYPADVDPDAPLSMETGTFTSRRLFNIFHSIRILCEADYVRECIRTDAHYLLQFLDIAQLHHGLCPNTRAKDKHIEYEPESWISAGLIMREINRLGMQMAQSFALPNGDYASTLERAISQASSAGILMSLGLDKRDLEEVDSVPTIEYGKVSYEWETQDGKPWKFKVIKYNVDSQAMSFHHPLHYTLSWMIEIGRGMPAGHLLSLMKRDVMDYDMDDSDTDSSDRTNMSEFDPQILAFFDYPLRVCVWLAQMKAGLWVRNGFSLRHQMQTYRGTFDRDYGLNRDLFMLQTALVTLNPSLVLANMVERYSLSDWVVGVYDAPDTWEQAQLLDVCEDFLHLLIALLCEKNALIPNQEEPNLEALKIQREVAHVLCFKPITYSELTTRLPDKVTDSERFMEVLEEMTNFRDPEGISDSGTFELKDSYKDKADPYYIHFTRNQREETETAFKNRVAKATGKPPQDAVYQPSIYKIKTGLFAGLPNFVRTGIFAQIIFYSLRYGIVAEEDDSIPATRVESFLLMALHLCQVGVQEDATAEDKERGEVKALFVDFFTLPANNHGLAKEDTPTTIAGVLNYLSNSKTYPACGPKAKHILALIKEKNPSAYAGIAKFLDMPQEVEDTRKNDEAEKKRLAEERRNKIMASFKQQQQTFMSTAGYNFDDIDMDDDEDYEFVEPEKKVWKYPAGTCIVCQEEMGEEKLYGNLVMVQKSSIFRTTPMEDPDFLGEVCQTPASLDRNADHLRPFGVAASNKIKKTSLATDGTQKVSYVTGLGKGFPSKNNVAGPVAISCNHAMHFQCFEQYYEATKKRHHQQNSRKHPERLDKKEFVCPLCKALGNAFFPVIWKAKSEASIETEIPYETWLDSTAPVLKEMAERQRGEPKRILEMGSAAMTGGLSTKVKGLQKAMKEVAEGREWAASIAAATAVPTVVSLPIGPLIGPTPAPTVTPAVVPAVAPAAAPPAVPIVQAPIPEQKATLQELELYRIYLQLKDSFVANDIRSRITGRQALSLELGNVDTLVYLLGYTIESVEITQRGVAADGEATLLDSVPEQTLNLLRILSETVNSYITVGALSNSNVGENATMRQYNQVVDYQIGQLFPNTDKEDNISKCCEPLFQDDMFVVLTKASVFLGPAKEIDIHHLLRLLYTAEILKFAFAYVRTELPDDETLNKNYVWPGSEFRLLSELLGYMDEHFAQYTLKKSNYYPAFFGTLLEKYALIFLRKALILLHARHGFQPLPEANSNDTELNRLTRHLNLPSIPSIIKQFLDESPSNTTGTTLRTLLDGWVQHFLFISTAPSKVDEYVKPTETEPQIYMPHPAIYELVGLPDGYGVLMDEAVRRKCPTTGKDMTEPALCLLCGDVFCSQAVCCEREKRGGCTQHMLK</sequence>
<dbReference type="InterPro" id="IPR042065">
    <property type="entry name" value="E3_ELL-like"/>
</dbReference>
<dbReference type="CDD" id="cd16482">
    <property type="entry name" value="RING-H2_UBR1-like"/>
    <property type="match status" value="1"/>
</dbReference>
<evidence type="ECO:0000256" key="2">
    <source>
        <dbReference type="ARBA" id="ARBA00022679"/>
    </source>
</evidence>
<keyword evidence="5 9" id="KW-0833">Ubl conjugation pathway</keyword>
<dbReference type="InterPro" id="IPR055194">
    <property type="entry name" value="UBR1-like_WH"/>
</dbReference>
<dbReference type="InterPro" id="IPR003126">
    <property type="entry name" value="Znf_UBR"/>
</dbReference>
<evidence type="ECO:0000256" key="10">
    <source>
        <dbReference type="SAM" id="MobiDB-lite"/>
    </source>
</evidence>
<dbReference type="Proteomes" id="UP000275078">
    <property type="component" value="Unassembled WGS sequence"/>
</dbReference>
<feature type="domain" description="UBR-type" evidence="11">
    <location>
        <begin position="84"/>
        <end position="156"/>
    </location>
</feature>
<dbReference type="GO" id="GO:0008270">
    <property type="term" value="F:zinc ion binding"/>
    <property type="evidence" value="ECO:0007669"/>
    <property type="project" value="UniProtKB-UniRule"/>
</dbReference>
<evidence type="ECO:0000256" key="1">
    <source>
        <dbReference type="ARBA" id="ARBA00000900"/>
    </source>
</evidence>
<dbReference type="GO" id="GO:0071596">
    <property type="term" value="P:ubiquitin-dependent protein catabolic process via the N-end rule pathway"/>
    <property type="evidence" value="ECO:0007669"/>
    <property type="project" value="UniProtKB-UniRule"/>
</dbReference>
<organism evidence="12 13">
    <name type="scientific">Ascobolus immersus RN42</name>
    <dbReference type="NCBI Taxonomy" id="1160509"/>
    <lineage>
        <taxon>Eukaryota</taxon>
        <taxon>Fungi</taxon>
        <taxon>Dikarya</taxon>
        <taxon>Ascomycota</taxon>
        <taxon>Pezizomycotina</taxon>
        <taxon>Pezizomycetes</taxon>
        <taxon>Pezizales</taxon>
        <taxon>Ascobolaceae</taxon>
        <taxon>Ascobolus</taxon>
    </lineage>
</organism>
<evidence type="ECO:0000256" key="6">
    <source>
        <dbReference type="ARBA" id="ARBA00022833"/>
    </source>
</evidence>
<dbReference type="InterPro" id="IPR044046">
    <property type="entry name" value="E3_ligase_UBR-like_C"/>
</dbReference>
<dbReference type="InterPro" id="IPR036390">
    <property type="entry name" value="WH_DNA-bd_sf"/>
</dbReference>
<dbReference type="Pfam" id="PF22960">
    <property type="entry name" value="WHD_UBR1"/>
    <property type="match status" value="1"/>
</dbReference>
<evidence type="ECO:0000313" key="13">
    <source>
        <dbReference type="Proteomes" id="UP000275078"/>
    </source>
</evidence>
<dbReference type="Gene3D" id="1.10.10.2670">
    <property type="entry name" value="E3 ubiquitin-protein ligase"/>
    <property type="match status" value="1"/>
</dbReference>
<dbReference type="UniPathway" id="UPA00143"/>
<dbReference type="OrthoDB" id="26387at2759"/>
<keyword evidence="6 9" id="KW-0862">Zinc</keyword>
<evidence type="ECO:0000256" key="8">
    <source>
        <dbReference type="PROSITE-ProRule" id="PRU00508"/>
    </source>
</evidence>
<dbReference type="PROSITE" id="PS51157">
    <property type="entry name" value="ZF_UBR"/>
    <property type="match status" value="1"/>
</dbReference>
<dbReference type="PANTHER" id="PTHR21497:SF24">
    <property type="entry name" value="E3 UBIQUITIN-PROTEIN LIGASE UBR1"/>
    <property type="match status" value="1"/>
</dbReference>
<dbReference type="EC" id="2.3.2.27" evidence="9"/>
<name>A0A3N4I1Y7_ASCIM</name>
<dbReference type="Pfam" id="PF18995">
    <property type="entry name" value="PRT6_C"/>
    <property type="match status" value="1"/>
</dbReference>
<dbReference type="GO" id="GO:0061630">
    <property type="term" value="F:ubiquitin protein ligase activity"/>
    <property type="evidence" value="ECO:0007669"/>
    <property type="project" value="UniProtKB-UniRule"/>
</dbReference>
<proteinExistence type="inferred from homology"/>
<dbReference type="SUPFAM" id="SSF46785">
    <property type="entry name" value="Winged helix' DNA-binding domain"/>
    <property type="match status" value="1"/>
</dbReference>
<gene>
    <name evidence="12" type="ORF">BJ508DRAFT_160388</name>
</gene>
<evidence type="ECO:0000256" key="3">
    <source>
        <dbReference type="ARBA" id="ARBA00022723"/>
    </source>
</evidence>
<comment type="pathway">
    <text evidence="9">Protein modification; protein ubiquitination.</text>
</comment>
<feature type="compositionally biased region" description="Acidic residues" evidence="10">
    <location>
        <begin position="389"/>
        <end position="401"/>
    </location>
</feature>
<keyword evidence="4 9" id="KW-0863">Zinc-finger</keyword>
<dbReference type="PANTHER" id="PTHR21497">
    <property type="entry name" value="UBIQUITIN LIGASE E3 ALPHA-RELATED"/>
    <property type="match status" value="1"/>
</dbReference>
<dbReference type="FunFam" id="2.10.110.30:FF:000001">
    <property type="entry name" value="E3 ubiquitin-protein ligase UBR2 isoform 1"/>
    <property type="match status" value="1"/>
</dbReference>
<evidence type="ECO:0000256" key="7">
    <source>
        <dbReference type="ARBA" id="ARBA00046341"/>
    </source>
</evidence>
<dbReference type="Pfam" id="PF02207">
    <property type="entry name" value="zf-UBR"/>
    <property type="match status" value="1"/>
</dbReference>
<feature type="zinc finger region" description="UBR-type" evidence="8">
    <location>
        <begin position="84"/>
        <end position="156"/>
    </location>
</feature>
<dbReference type="EMBL" id="ML119715">
    <property type="protein sequence ID" value="RPA78120.1"/>
    <property type="molecule type" value="Genomic_DNA"/>
</dbReference>
<comment type="catalytic activity">
    <reaction evidence="1 9">
        <text>S-ubiquitinyl-[E2 ubiquitin-conjugating enzyme]-L-cysteine + [acceptor protein]-L-lysine = [E2 ubiquitin-conjugating enzyme]-L-cysteine + N(6)-ubiquitinyl-[acceptor protein]-L-lysine.</text>
        <dbReference type="EC" id="2.3.2.27"/>
    </reaction>
</comment>
<keyword evidence="13" id="KW-1185">Reference proteome</keyword>
<reference evidence="12 13" key="1">
    <citation type="journal article" date="2018" name="Nat. Ecol. Evol.">
        <title>Pezizomycetes genomes reveal the molecular basis of ectomycorrhizal truffle lifestyle.</title>
        <authorList>
            <person name="Murat C."/>
            <person name="Payen T."/>
            <person name="Noel B."/>
            <person name="Kuo A."/>
            <person name="Morin E."/>
            <person name="Chen J."/>
            <person name="Kohler A."/>
            <person name="Krizsan K."/>
            <person name="Balestrini R."/>
            <person name="Da Silva C."/>
            <person name="Montanini B."/>
            <person name="Hainaut M."/>
            <person name="Levati E."/>
            <person name="Barry K.W."/>
            <person name="Belfiori B."/>
            <person name="Cichocki N."/>
            <person name="Clum A."/>
            <person name="Dockter R.B."/>
            <person name="Fauchery L."/>
            <person name="Guy J."/>
            <person name="Iotti M."/>
            <person name="Le Tacon F."/>
            <person name="Lindquist E.A."/>
            <person name="Lipzen A."/>
            <person name="Malagnac F."/>
            <person name="Mello A."/>
            <person name="Molinier V."/>
            <person name="Miyauchi S."/>
            <person name="Poulain J."/>
            <person name="Riccioni C."/>
            <person name="Rubini A."/>
            <person name="Sitrit Y."/>
            <person name="Splivallo R."/>
            <person name="Traeger S."/>
            <person name="Wang M."/>
            <person name="Zifcakova L."/>
            <person name="Wipf D."/>
            <person name="Zambonelli A."/>
            <person name="Paolocci F."/>
            <person name="Nowrousian M."/>
            <person name="Ottonello S."/>
            <person name="Baldrian P."/>
            <person name="Spatafora J.W."/>
            <person name="Henrissat B."/>
            <person name="Nagy L.G."/>
            <person name="Aury J.M."/>
            <person name="Wincker P."/>
            <person name="Grigoriev I.V."/>
            <person name="Bonfante P."/>
            <person name="Martin F.M."/>
        </authorList>
    </citation>
    <scope>NUCLEOTIDE SEQUENCE [LARGE SCALE GENOMIC DNA]</scope>
    <source>
        <strain evidence="12 13">RN42</strain>
    </source>
</reference>
<feature type="region of interest" description="Disordered" evidence="10">
    <location>
        <begin position="389"/>
        <end position="496"/>
    </location>
</feature>
<evidence type="ECO:0000256" key="5">
    <source>
        <dbReference type="ARBA" id="ARBA00022786"/>
    </source>
</evidence>
<dbReference type="GO" id="GO:0016567">
    <property type="term" value="P:protein ubiquitination"/>
    <property type="evidence" value="ECO:0007669"/>
    <property type="project" value="UniProtKB-UniRule"/>
</dbReference>
<comment type="similarity">
    <text evidence="7 9">Belongs to the E3 ubiquitin-protein ligase UBR1-like family.</text>
</comment>
<dbReference type="GO" id="GO:0000151">
    <property type="term" value="C:ubiquitin ligase complex"/>
    <property type="evidence" value="ECO:0007669"/>
    <property type="project" value="TreeGrafter"/>
</dbReference>
<dbReference type="SMART" id="SM00396">
    <property type="entry name" value="ZnF_UBR1"/>
    <property type="match status" value="1"/>
</dbReference>
<dbReference type="GO" id="GO:0005737">
    <property type="term" value="C:cytoplasm"/>
    <property type="evidence" value="ECO:0007669"/>
    <property type="project" value="TreeGrafter"/>
</dbReference>
<dbReference type="InterPro" id="IPR039164">
    <property type="entry name" value="UBR1-like"/>
</dbReference>
<accession>A0A3N4I1Y7</accession>
<protein>
    <recommendedName>
        <fullName evidence="9">E3 ubiquitin-protein ligase</fullName>
        <ecNumber evidence="9">2.3.2.27</ecNumber>
    </recommendedName>
</protein>
<feature type="compositionally biased region" description="Polar residues" evidence="10">
    <location>
        <begin position="485"/>
        <end position="494"/>
    </location>
</feature>